<reference evidence="1 2" key="1">
    <citation type="submission" date="2017-04" db="EMBL/GenBank/DDBJ databases">
        <authorList>
            <person name="Afonso C.L."/>
            <person name="Miller P.J."/>
            <person name="Scott M.A."/>
            <person name="Spackman E."/>
            <person name="Goraichik I."/>
            <person name="Dimitrov K.M."/>
            <person name="Suarez D.L."/>
            <person name="Swayne D.E."/>
        </authorList>
    </citation>
    <scope>NUCLEOTIDE SEQUENCE [LARGE SCALE GENOMIC DNA]</scope>
    <source>
        <strain evidence="1 2">N3/975</strain>
    </source>
</reference>
<dbReference type="AlphaFoldDB" id="A0A1X7HCS2"/>
<sequence>MRVKGDEMMDKAEALFLLKCHAFVHEDLEHEKMQHGFLGMLRPFRGELDERNFHELMNIIEVLAKEFEKPQVNREILACFWSICQLARAWALYPDGMLQRNGLLSKEQVELMEEWLDMISYAVMILLEGDGQLDEALWGYRNY</sequence>
<evidence type="ECO:0000313" key="2">
    <source>
        <dbReference type="Proteomes" id="UP000192940"/>
    </source>
</evidence>
<protein>
    <submittedName>
        <fullName evidence="1">Uncharacterized protein</fullName>
    </submittedName>
</protein>
<keyword evidence="2" id="KW-1185">Reference proteome</keyword>
<name>A0A1X7HCS2_9BACL</name>
<gene>
    <name evidence="1" type="ORF">SAMN05661091_2541</name>
</gene>
<dbReference type="Proteomes" id="UP000192940">
    <property type="component" value="Chromosome I"/>
</dbReference>
<proteinExistence type="predicted"/>
<dbReference type="EMBL" id="LT840184">
    <property type="protein sequence ID" value="SMF84183.1"/>
    <property type="molecule type" value="Genomic_DNA"/>
</dbReference>
<accession>A0A1X7HCS2</accession>
<evidence type="ECO:0000313" key="1">
    <source>
        <dbReference type="EMBL" id="SMF84183.1"/>
    </source>
</evidence>
<dbReference type="STRING" id="1313296.SAMN05661091_2541"/>
<organism evidence="1 2">
    <name type="scientific">Paenibacillus uliginis N3/975</name>
    <dbReference type="NCBI Taxonomy" id="1313296"/>
    <lineage>
        <taxon>Bacteria</taxon>
        <taxon>Bacillati</taxon>
        <taxon>Bacillota</taxon>
        <taxon>Bacilli</taxon>
        <taxon>Bacillales</taxon>
        <taxon>Paenibacillaceae</taxon>
        <taxon>Paenibacillus</taxon>
    </lineage>
</organism>